<evidence type="ECO:0000313" key="10">
    <source>
        <dbReference type="EMBL" id="CAF1573648.1"/>
    </source>
</evidence>
<reference evidence="10" key="1">
    <citation type="submission" date="2021-02" db="EMBL/GenBank/DDBJ databases">
        <authorList>
            <person name="Nowell W R."/>
        </authorList>
    </citation>
    <scope>NUCLEOTIDE SEQUENCE</scope>
</reference>
<proteinExistence type="predicted"/>
<dbReference type="GO" id="GO:0016020">
    <property type="term" value="C:membrane"/>
    <property type="evidence" value="ECO:0007669"/>
    <property type="project" value="UniProtKB-SubCell"/>
</dbReference>
<name>A0A815YTA7_9BILA</name>
<dbReference type="Gene3D" id="2.60.40.60">
    <property type="entry name" value="Cadherins"/>
    <property type="match status" value="2"/>
</dbReference>
<keyword evidence="7" id="KW-0472">Membrane</keyword>
<dbReference type="AlphaFoldDB" id="A0A815YTA7"/>
<evidence type="ECO:0000256" key="5">
    <source>
        <dbReference type="ARBA" id="ARBA00022889"/>
    </source>
</evidence>
<keyword evidence="3" id="KW-0677">Repeat</keyword>
<comment type="caution">
    <text evidence="10">The sequence shown here is derived from an EMBL/GenBank/DDBJ whole genome shotgun (WGS) entry which is preliminary data.</text>
</comment>
<dbReference type="EMBL" id="CAJOBC010096123">
    <property type="protein sequence ID" value="CAF4437759.1"/>
    <property type="molecule type" value="Genomic_DNA"/>
</dbReference>
<comment type="subcellular location">
    <subcellularLocation>
        <location evidence="1">Membrane</location>
    </subcellularLocation>
</comment>
<dbReference type="Proteomes" id="UP000663829">
    <property type="component" value="Unassembled WGS sequence"/>
</dbReference>
<keyword evidence="5" id="KW-0130">Cell adhesion</keyword>
<dbReference type="GO" id="GO:0005509">
    <property type="term" value="F:calcium ion binding"/>
    <property type="evidence" value="ECO:0007669"/>
    <property type="project" value="UniProtKB-UniRule"/>
</dbReference>
<evidence type="ECO:0000256" key="6">
    <source>
        <dbReference type="ARBA" id="ARBA00022989"/>
    </source>
</evidence>
<dbReference type="Proteomes" id="UP000681722">
    <property type="component" value="Unassembled WGS sequence"/>
</dbReference>
<dbReference type="InterPro" id="IPR015919">
    <property type="entry name" value="Cadherin-like_sf"/>
</dbReference>
<dbReference type="InterPro" id="IPR050971">
    <property type="entry name" value="Cadherin-domain_protein"/>
</dbReference>
<evidence type="ECO:0000256" key="4">
    <source>
        <dbReference type="ARBA" id="ARBA00022837"/>
    </source>
</evidence>
<dbReference type="PANTHER" id="PTHR24025">
    <property type="entry name" value="DESMOGLEIN FAMILY MEMBER"/>
    <property type="match status" value="1"/>
</dbReference>
<evidence type="ECO:0000256" key="7">
    <source>
        <dbReference type="ARBA" id="ARBA00023136"/>
    </source>
</evidence>
<dbReference type="EMBL" id="CAJNOQ010030262">
    <property type="protein sequence ID" value="CAF1573648.1"/>
    <property type="molecule type" value="Genomic_DNA"/>
</dbReference>
<evidence type="ECO:0000313" key="11">
    <source>
        <dbReference type="EMBL" id="CAF4437759.1"/>
    </source>
</evidence>
<evidence type="ECO:0000256" key="8">
    <source>
        <dbReference type="PROSITE-ProRule" id="PRU00043"/>
    </source>
</evidence>
<evidence type="ECO:0000256" key="2">
    <source>
        <dbReference type="ARBA" id="ARBA00022692"/>
    </source>
</evidence>
<gene>
    <name evidence="10" type="ORF">GPM918_LOCUS40568</name>
    <name evidence="11" type="ORF">SRO942_LOCUS41526</name>
</gene>
<dbReference type="SMART" id="SM00112">
    <property type="entry name" value="CA"/>
    <property type="match status" value="1"/>
</dbReference>
<feature type="domain" description="Cadherin" evidence="9">
    <location>
        <begin position="410"/>
        <end position="525"/>
    </location>
</feature>
<feature type="domain" description="Cadherin" evidence="9">
    <location>
        <begin position="83"/>
        <end position="170"/>
    </location>
</feature>
<evidence type="ECO:0000259" key="9">
    <source>
        <dbReference type="PROSITE" id="PS50268"/>
    </source>
</evidence>
<dbReference type="InterPro" id="IPR002126">
    <property type="entry name" value="Cadherin-like_dom"/>
</dbReference>
<keyword evidence="2" id="KW-0812">Transmembrane</keyword>
<keyword evidence="6" id="KW-1133">Transmembrane helix</keyword>
<dbReference type="SUPFAM" id="SSF49313">
    <property type="entry name" value="Cadherin-like"/>
    <property type="match status" value="2"/>
</dbReference>
<dbReference type="Pfam" id="PF00028">
    <property type="entry name" value="Cadherin"/>
    <property type="match status" value="1"/>
</dbReference>
<dbReference type="CDD" id="cd11304">
    <property type="entry name" value="Cadherin_repeat"/>
    <property type="match status" value="4"/>
</dbReference>
<keyword evidence="12" id="KW-1185">Reference proteome</keyword>
<accession>A0A815YTA7</accession>
<dbReference type="GO" id="GO:0005911">
    <property type="term" value="C:cell-cell junction"/>
    <property type="evidence" value="ECO:0007669"/>
    <property type="project" value="TreeGrafter"/>
</dbReference>
<feature type="non-terminal residue" evidence="10">
    <location>
        <position position="1"/>
    </location>
</feature>
<dbReference type="OrthoDB" id="10463960at2759"/>
<organism evidence="10 12">
    <name type="scientific">Didymodactylos carnosus</name>
    <dbReference type="NCBI Taxonomy" id="1234261"/>
    <lineage>
        <taxon>Eukaryota</taxon>
        <taxon>Metazoa</taxon>
        <taxon>Spiralia</taxon>
        <taxon>Gnathifera</taxon>
        <taxon>Rotifera</taxon>
        <taxon>Eurotatoria</taxon>
        <taxon>Bdelloidea</taxon>
        <taxon>Philodinida</taxon>
        <taxon>Philodinidae</taxon>
        <taxon>Didymodactylos</taxon>
    </lineage>
</organism>
<protein>
    <recommendedName>
        <fullName evidence="9">Cadherin domain-containing protein</fullName>
    </recommendedName>
</protein>
<dbReference type="PANTHER" id="PTHR24025:SF23">
    <property type="entry name" value="NEURAL-CADHERIN"/>
    <property type="match status" value="1"/>
</dbReference>
<keyword evidence="4 8" id="KW-0106">Calcium</keyword>
<evidence type="ECO:0000256" key="3">
    <source>
        <dbReference type="ARBA" id="ARBA00022737"/>
    </source>
</evidence>
<dbReference type="PROSITE" id="PS50268">
    <property type="entry name" value="CADHERIN_2"/>
    <property type="match status" value="2"/>
</dbReference>
<evidence type="ECO:0000256" key="1">
    <source>
        <dbReference type="ARBA" id="ARBA00004370"/>
    </source>
</evidence>
<sequence length="635" mass="74590">IAMEHKSVTIYSVEGLSGYIRLRRSFDYDVQSSYWLTLRTTIFNARPQFSHIHVYISIRNENNFIPQCHHVYEEITLVEQHQTPFIQIKAVDKEKDDQLNYAIVEGDEKQLFYIDSNNGQISFQRPMHQRQDKRIYVLTIRVSDSGRPTLSSDCLLKVNVLRRKDVRPQFLHNENENTYYFELPEINRSRLKQRLFQIVAILNLPEKMQFNNNLQIRYRLLDPTKHFVINKETGYIAARQSLTSYSIYSFQIEAFTVIPSLFQNEIYSSNKKYRSISQRIQMPVKVQILPFSRSTVNQMKIIHTIPLIQELLSNKQVGDEIMNLNQFDTKKSENRTKWFILNGIMNQTKYFHVNLHTGQLFLIRSIMKLISDYQSLNITINETDDWKTVIIYQITIRIISINIENRLKFTQLNYYVSIVENIPVGVEITQMNINSTNSSSCTYGIQNVERKKSDGLFRINHYNGIVSTARLLNKQTNGGYDQHILTIVSHCHQDNLVEFYVISTRLHINILDLENDNMKNMSSILVTEKNDYQFLKQNYIVIINSTFLNEKKELVKFQLDKSNKIINFKPKINSGDPYGLFTIENHSLILLDQRRTRLYKYPLMLTIINDSINCTVTIYISNIGLQMICPVCKLT</sequence>
<evidence type="ECO:0000313" key="12">
    <source>
        <dbReference type="Proteomes" id="UP000663829"/>
    </source>
</evidence>
<dbReference type="GO" id="GO:0007156">
    <property type="term" value="P:homophilic cell adhesion via plasma membrane adhesion molecules"/>
    <property type="evidence" value="ECO:0007669"/>
    <property type="project" value="InterPro"/>
</dbReference>